<proteinExistence type="predicted"/>
<dbReference type="AlphaFoldDB" id="A0A3M6RL65"/>
<accession>A0A3M6RL65</accession>
<reference evidence="2 3" key="1">
    <citation type="submission" date="2018-10" db="EMBL/GenBank/DDBJ databases">
        <title>Comamonadaceae CDC group NO-1 genome sequencing and assembly.</title>
        <authorList>
            <person name="Bernier A.-M."/>
            <person name="Bernard K."/>
        </authorList>
    </citation>
    <scope>NUCLEOTIDE SEQUENCE [LARGE SCALE GENOMIC DNA]</scope>
    <source>
        <strain evidence="2 3">NML180582</strain>
    </source>
</reference>
<organism evidence="2 3">
    <name type="scientific">Vandammella animalimorsus</name>
    <dbReference type="NCBI Taxonomy" id="2029117"/>
    <lineage>
        <taxon>Bacteria</taxon>
        <taxon>Pseudomonadati</taxon>
        <taxon>Pseudomonadota</taxon>
        <taxon>Betaproteobacteria</taxon>
        <taxon>Burkholderiales</taxon>
        <taxon>Comamonadaceae</taxon>
        <taxon>Vandammella</taxon>
    </lineage>
</organism>
<gene>
    <name evidence="2" type="ORF">EBQ34_07205</name>
</gene>
<dbReference type="Pfam" id="PF07209">
    <property type="entry name" value="DUF1415"/>
    <property type="match status" value="1"/>
</dbReference>
<dbReference type="OrthoDB" id="277390at2"/>
<dbReference type="EMBL" id="RDQJ01000008">
    <property type="protein sequence ID" value="RMX15172.1"/>
    <property type="molecule type" value="Genomic_DNA"/>
</dbReference>
<dbReference type="RefSeq" id="WP_122244838.1">
    <property type="nucleotide sequence ID" value="NZ_RDQJ01000008.1"/>
</dbReference>
<dbReference type="InterPro" id="IPR009858">
    <property type="entry name" value="DUF1415"/>
</dbReference>
<dbReference type="Proteomes" id="UP000275180">
    <property type="component" value="Unassembled WGS sequence"/>
</dbReference>
<evidence type="ECO:0000313" key="2">
    <source>
        <dbReference type="EMBL" id="RMX15172.1"/>
    </source>
</evidence>
<comment type="caution">
    <text evidence="2">The sequence shown here is derived from an EMBL/GenBank/DDBJ whole genome shotgun (WGS) entry which is preliminary data.</text>
</comment>
<evidence type="ECO:0000256" key="1">
    <source>
        <dbReference type="SAM" id="MobiDB-lite"/>
    </source>
</evidence>
<protein>
    <submittedName>
        <fullName evidence="2">DUF1415 domain-containing protein</fullName>
    </submittedName>
</protein>
<sequence>MSNPTAIHPTPDPAPDQALVAATRRWVDVAVIGLNLCPFAKAVQHKGLVHYAVSRAQTPQQLLKDLARELLALADLPAEQRDTSLLIVPDMLRDFLDFNDFLDEADALLERLGLEGVLQIADFHPQYQFAGTEPEDIANHTNRSPYPTLHLLREDSIAQAVQAVPDASAIFERNIATLEALGLAGWQALGLGPADAATTPSADDADKPTPTAGPQQP</sequence>
<name>A0A3M6RL65_9BURK</name>
<evidence type="ECO:0000313" key="3">
    <source>
        <dbReference type="Proteomes" id="UP000275180"/>
    </source>
</evidence>
<feature type="region of interest" description="Disordered" evidence="1">
    <location>
        <begin position="193"/>
        <end position="217"/>
    </location>
</feature>